<dbReference type="RefSeq" id="WP_013907579.1">
    <property type="nucleotide sequence ID" value="NC_015681.1"/>
</dbReference>
<dbReference type="KEGG" id="tid:Thein_0964"/>
<organism evidence="7 8">
    <name type="scientific">Thermodesulfatator indicus (strain DSM 15286 / JCM 11887 / CIR29812)</name>
    <dbReference type="NCBI Taxonomy" id="667014"/>
    <lineage>
        <taxon>Bacteria</taxon>
        <taxon>Pseudomonadati</taxon>
        <taxon>Thermodesulfobacteriota</taxon>
        <taxon>Thermodesulfobacteria</taxon>
        <taxon>Thermodesulfobacteriales</taxon>
        <taxon>Thermodesulfatatoraceae</taxon>
        <taxon>Thermodesulfatator</taxon>
    </lineage>
</organism>
<dbReference type="InterPro" id="IPR001207">
    <property type="entry name" value="Transposase_mutator"/>
</dbReference>
<dbReference type="OrthoDB" id="9793302at2"/>
<reference evidence="8" key="1">
    <citation type="submission" date="2011-04" db="EMBL/GenBank/DDBJ databases">
        <title>The complete genome of Thermodesulfatator indicus DSM 15286.</title>
        <authorList>
            <person name="Lucas S."/>
            <person name="Copeland A."/>
            <person name="Lapidus A."/>
            <person name="Bruce D."/>
            <person name="Goodwin L."/>
            <person name="Pitluck S."/>
            <person name="Peters L."/>
            <person name="Kyrpides N."/>
            <person name="Mavromatis K."/>
            <person name="Pagani I."/>
            <person name="Ivanova N."/>
            <person name="Saunders L."/>
            <person name="Detter J.C."/>
            <person name="Tapia R."/>
            <person name="Han C."/>
            <person name="Land M."/>
            <person name="Hauser L."/>
            <person name="Markowitz V."/>
            <person name="Cheng J.-F."/>
            <person name="Hugenholtz P."/>
            <person name="Woyke T."/>
            <person name="Wu D."/>
            <person name="Spring S."/>
            <person name="Schroeder M."/>
            <person name="Brambilla E."/>
            <person name="Klenk H.-P."/>
            <person name="Eisen J.A."/>
        </authorList>
    </citation>
    <scope>NUCLEOTIDE SEQUENCE [LARGE SCALE GENOMIC DNA]</scope>
    <source>
        <strain evidence="8">DSM 15286 / JCM 11887 / CIR29812</strain>
    </source>
</reference>
<dbReference type="EMBL" id="CP002683">
    <property type="protein sequence ID" value="AEH44837.1"/>
    <property type="molecule type" value="Genomic_DNA"/>
</dbReference>
<keyword evidence="5 6" id="KW-0233">DNA recombination</keyword>
<dbReference type="AlphaFoldDB" id="F8A8Q4"/>
<dbReference type="PANTHER" id="PTHR33217:SF7">
    <property type="entry name" value="TRANSPOSASE FOR INSERTION SEQUENCE ELEMENT IS1081"/>
    <property type="match status" value="1"/>
</dbReference>
<dbReference type="PATRIC" id="fig|667014.3.peg.990"/>
<dbReference type="GO" id="GO:0003677">
    <property type="term" value="F:DNA binding"/>
    <property type="evidence" value="ECO:0007669"/>
    <property type="project" value="UniProtKB-UniRule"/>
</dbReference>
<keyword evidence="6" id="KW-0814">Transposable element</keyword>
<dbReference type="Proteomes" id="UP000006793">
    <property type="component" value="Chromosome"/>
</dbReference>
<evidence type="ECO:0000313" key="7">
    <source>
        <dbReference type="EMBL" id="AEH44837.1"/>
    </source>
</evidence>
<comment type="similarity">
    <text evidence="2 6">Belongs to the transposase mutator family.</text>
</comment>
<evidence type="ECO:0000256" key="6">
    <source>
        <dbReference type="RuleBase" id="RU365089"/>
    </source>
</evidence>
<dbReference type="GO" id="GO:0006313">
    <property type="term" value="P:DNA transposition"/>
    <property type="evidence" value="ECO:0007669"/>
    <property type="project" value="UniProtKB-UniRule"/>
</dbReference>
<keyword evidence="4 6" id="KW-0238">DNA-binding</keyword>
<accession>F8A8Q4</accession>
<dbReference type="Pfam" id="PF00872">
    <property type="entry name" value="Transposase_mut"/>
    <property type="match status" value="1"/>
</dbReference>
<gene>
    <name evidence="7" type="ordered locus">Thein_0964</name>
</gene>
<evidence type="ECO:0000256" key="3">
    <source>
        <dbReference type="ARBA" id="ARBA00022578"/>
    </source>
</evidence>
<dbReference type="eggNOG" id="COG3328">
    <property type="taxonomic scope" value="Bacteria"/>
</dbReference>
<dbReference type="PaxDb" id="667014-Thein_0964"/>
<evidence type="ECO:0000256" key="1">
    <source>
        <dbReference type="ARBA" id="ARBA00002190"/>
    </source>
</evidence>
<dbReference type="PANTHER" id="PTHR33217">
    <property type="entry name" value="TRANSPOSASE FOR INSERTION SEQUENCE ELEMENT IS1081"/>
    <property type="match status" value="1"/>
</dbReference>
<dbReference type="NCBIfam" id="NF033543">
    <property type="entry name" value="transpos_IS256"/>
    <property type="match status" value="1"/>
</dbReference>
<proteinExistence type="inferred from homology"/>
<comment type="function">
    <text evidence="1 6">Required for the transposition of the insertion element.</text>
</comment>
<protein>
    <recommendedName>
        <fullName evidence="6">Mutator family transposase</fullName>
    </recommendedName>
</protein>
<dbReference type="GO" id="GO:0004803">
    <property type="term" value="F:transposase activity"/>
    <property type="evidence" value="ECO:0007669"/>
    <property type="project" value="UniProtKB-UniRule"/>
</dbReference>
<keyword evidence="8" id="KW-1185">Reference proteome</keyword>
<sequence>MPRRKLEPYPFPDEWLEEIVKNLWEAKTKGTKPILSQLLQELMNAIMLKEREIFLKKHPENAANGFYHRNLFLSFGNLDLKVPRVRIGNSFRPAILPDAWKRIDKDYEELLIAMLANGYSKAQIQRTLKKLGLPYSEDSIQDVLDFIQEKLEFFRSQPLKPDWFAIFIDAYWGKIKDPESGKIRDLSLFVALGIDLRGFKHILGFWPLKGRESKAFWIEVLQDLINRGLKRPLLFVTDDFRGLTEVIPKLFPYAQHQLCLIHLQRNLRAKLPSKLYRRTKELLAKLKYASDREEGERLFAELVKVINERNPSWSQQLEKKTNNYLAFLDYPSQVRKHIYSTNPVESINSGLDRMAMDMGSYFPSERSLEVNLFIQLSNLQDKWWRKAVPTIQAVSYELQQKFVLTYELEAVL</sequence>
<evidence type="ECO:0000256" key="2">
    <source>
        <dbReference type="ARBA" id="ARBA00010961"/>
    </source>
</evidence>
<evidence type="ECO:0000256" key="4">
    <source>
        <dbReference type="ARBA" id="ARBA00023125"/>
    </source>
</evidence>
<evidence type="ECO:0000313" key="8">
    <source>
        <dbReference type="Proteomes" id="UP000006793"/>
    </source>
</evidence>
<dbReference type="HOGENOM" id="CLU_036805_2_0_0"/>
<keyword evidence="3 6" id="KW-0815">Transposition</keyword>
<evidence type="ECO:0000256" key="5">
    <source>
        <dbReference type="ARBA" id="ARBA00023172"/>
    </source>
</evidence>
<name>F8A8Q4_THEID</name>
<dbReference type="InParanoid" id="F8A8Q4"/>
<reference evidence="7 8" key="2">
    <citation type="journal article" date="2012" name="Stand. Genomic Sci.">
        <title>Complete genome sequence of the thermophilic sulfate-reducing ocean bacterium Thermodesulfatator indicus type strain (CIR29812(T)).</title>
        <authorList>
            <person name="Anderson I."/>
            <person name="Saunders E."/>
            <person name="Lapidus A."/>
            <person name="Nolan M."/>
            <person name="Lucas S."/>
            <person name="Tice H."/>
            <person name="Del Rio T.G."/>
            <person name="Cheng J.F."/>
            <person name="Han C."/>
            <person name="Tapia R."/>
            <person name="Goodwin L.A."/>
            <person name="Pitluck S."/>
            <person name="Liolios K."/>
            <person name="Mavromatis K."/>
            <person name="Pagani I."/>
            <person name="Ivanova N."/>
            <person name="Mikhailova N."/>
            <person name="Pati A."/>
            <person name="Chen A."/>
            <person name="Palaniappan K."/>
            <person name="Land M."/>
            <person name="Hauser L."/>
            <person name="Jeffries C.D."/>
            <person name="Chang Y.J."/>
            <person name="Brambilla E.M."/>
            <person name="Rohde M."/>
            <person name="Spring S."/>
            <person name="Goker M."/>
            <person name="Detter J.C."/>
            <person name="Woyke T."/>
            <person name="Bristow J."/>
            <person name="Eisen J.A."/>
            <person name="Markowitz V."/>
            <person name="Hugenholtz P."/>
            <person name="Kyrpides N.C."/>
            <person name="Klenk H.P."/>
        </authorList>
    </citation>
    <scope>NUCLEOTIDE SEQUENCE [LARGE SCALE GENOMIC DNA]</scope>
    <source>
        <strain evidence="8">DSM 15286 / JCM 11887 / CIR29812</strain>
    </source>
</reference>